<evidence type="ECO:0000313" key="4">
    <source>
        <dbReference type="Proteomes" id="UP000649522"/>
    </source>
</evidence>
<dbReference type="GO" id="GO:0016787">
    <property type="term" value="F:hydrolase activity"/>
    <property type="evidence" value="ECO:0007669"/>
    <property type="project" value="UniProtKB-KW"/>
</dbReference>
<dbReference type="InterPro" id="IPR023211">
    <property type="entry name" value="DNA_pol_palm_dom_sf"/>
</dbReference>
<dbReference type="SUPFAM" id="SSF56672">
    <property type="entry name" value="DNA/RNA polymerases"/>
    <property type="match status" value="1"/>
</dbReference>
<sequence length="683" mass="77346">MSRWDTTGLFWDDYVAPRVAKEKVKREPPEPIWLKPDYLPGLEEARAYVFDLMTPQEILAAKDAKERFTWDIESYPNFTLFGFRSVVSGKTIKFELLAGERLEGLEHEKFEWCLRNLTIIGFNDTNFDIPLAIAILAGKTPAELARCSDELINGGEYGQGLTPRDFLKQHKLKPMFIDHIDLLELTPLGPSLKISAGRIHAPRMSDLPFPAGTMLSEDQITIVRWYWGNDLDNTKFLYLKHKTAIELREILTKEYKVDVRSKSDPQIAEAVIQAEIKRITGMKYIPRATIEPGRTFTYRAPKYVKYKSPTLQWVYDFIHRQVFTIDAYGSPTESEELKKLTFVIGGTSYNIGIGGLHSQEKKMIHIADEFYELSDNDVTSYYPSLMIQQGMYPPNVGPAFIQVFKRIYDRRLAAKAAGDKDTAETLKIVLNGTFGKTGERGGHSVVYYPEMMIQVTLTGQLSLLMLIEALELAGIQVISANTDGVTVKCPRHLLETKKQIMSDWERVTGLGLESKNFKAVYARDVNNYIALLEKPDEKVKDGFKYAKSIGAYRKITDAYPLKWNPTCDICAEAVIVYLATGKPVDKSIRECTDMRKFVEVRRVNGGAFKDGEFLGKAIRWYYSTEAGGPIVNAKNGNFVPRSVGARPCMVMPGAIPGDLDYTYYVERALSMLEDFEQKDKLAA</sequence>
<protein>
    <submittedName>
        <fullName evidence="3">DNA polymerase protein</fullName>
    </submittedName>
</protein>
<keyword evidence="2" id="KW-0378">Hydrolase</keyword>
<dbReference type="Gene3D" id="3.90.1600.10">
    <property type="entry name" value="Palm domain of DNA polymerase"/>
    <property type="match status" value="1"/>
</dbReference>
<accession>A0A7S5QZW1</accession>
<name>A0A7S5QZW1_9CAUD</name>
<evidence type="ECO:0000256" key="2">
    <source>
        <dbReference type="ARBA" id="ARBA00022801"/>
    </source>
</evidence>
<dbReference type="EMBL" id="MN988501">
    <property type="protein sequence ID" value="QIG68990.1"/>
    <property type="molecule type" value="Genomic_DNA"/>
</dbReference>
<evidence type="ECO:0000313" key="3">
    <source>
        <dbReference type="EMBL" id="QIG68990.1"/>
    </source>
</evidence>
<dbReference type="Proteomes" id="UP000649522">
    <property type="component" value="Segment"/>
</dbReference>
<proteinExistence type="predicted"/>
<dbReference type="GO" id="GO:0004518">
    <property type="term" value="F:nuclease activity"/>
    <property type="evidence" value="ECO:0007669"/>
    <property type="project" value="UniProtKB-KW"/>
</dbReference>
<evidence type="ECO:0000256" key="1">
    <source>
        <dbReference type="ARBA" id="ARBA00022722"/>
    </source>
</evidence>
<keyword evidence="1" id="KW-0540">Nuclease</keyword>
<organism evidence="3 4">
    <name type="scientific">Rhizobium phage RHph_Y3_43</name>
    <dbReference type="NCBI Taxonomy" id="2509778"/>
    <lineage>
        <taxon>Viruses</taxon>
        <taxon>Duplodnaviria</taxon>
        <taxon>Heunggongvirae</taxon>
        <taxon>Uroviricota</taxon>
        <taxon>Caudoviricetes</taxon>
        <taxon>Kleczkowskavirus</taxon>
        <taxon>Kleczkowskavirus RHEph4</taxon>
    </lineage>
</organism>
<gene>
    <name evidence="3" type="ORF">EVB73_054</name>
</gene>
<reference evidence="3" key="1">
    <citation type="submission" date="2020-01" db="EMBL/GenBank/DDBJ databases">
        <title>Patterns of diversity and host range of bacteriophage communities associated with bean-nodulatin bacteria.</title>
        <authorList>
            <person name="Vann Cauwenberghe J."/>
            <person name="Santamaria R.I."/>
            <person name="Bustos P."/>
            <person name="Juarez S."/>
            <person name="Gonzalez V."/>
        </authorList>
    </citation>
    <scope>NUCLEOTIDE SEQUENCE</scope>
</reference>
<dbReference type="InterPro" id="IPR043502">
    <property type="entry name" value="DNA/RNA_pol_sf"/>
</dbReference>